<name>A0AAP0E769_9MAGN</name>
<dbReference type="EMBL" id="JBBNAF010000013">
    <property type="protein sequence ID" value="KAK9086253.1"/>
    <property type="molecule type" value="Genomic_DNA"/>
</dbReference>
<evidence type="ECO:0000256" key="1">
    <source>
        <dbReference type="SAM" id="MobiDB-lite"/>
    </source>
</evidence>
<proteinExistence type="predicted"/>
<dbReference type="Proteomes" id="UP001420932">
    <property type="component" value="Unassembled WGS sequence"/>
</dbReference>
<accession>A0AAP0E769</accession>
<feature type="region of interest" description="Disordered" evidence="1">
    <location>
        <begin position="1"/>
        <end position="50"/>
    </location>
</feature>
<keyword evidence="3" id="KW-1185">Reference proteome</keyword>
<evidence type="ECO:0000313" key="2">
    <source>
        <dbReference type="EMBL" id="KAK9086253.1"/>
    </source>
</evidence>
<organism evidence="2 3">
    <name type="scientific">Stephania yunnanensis</name>
    <dbReference type="NCBI Taxonomy" id="152371"/>
    <lineage>
        <taxon>Eukaryota</taxon>
        <taxon>Viridiplantae</taxon>
        <taxon>Streptophyta</taxon>
        <taxon>Embryophyta</taxon>
        <taxon>Tracheophyta</taxon>
        <taxon>Spermatophyta</taxon>
        <taxon>Magnoliopsida</taxon>
        <taxon>Ranunculales</taxon>
        <taxon>Menispermaceae</taxon>
        <taxon>Menispermoideae</taxon>
        <taxon>Cissampelideae</taxon>
        <taxon>Stephania</taxon>
    </lineage>
</organism>
<comment type="caution">
    <text evidence="2">The sequence shown here is derived from an EMBL/GenBank/DDBJ whole genome shotgun (WGS) entry which is preliminary data.</text>
</comment>
<dbReference type="AlphaFoldDB" id="A0AAP0E769"/>
<protein>
    <submittedName>
        <fullName evidence="2">Uncharacterized protein</fullName>
    </submittedName>
</protein>
<sequence length="50" mass="5770">MRDRERERDLKTKMSGREEKSLGGERISGESRKTLGGENEWGVSVMWGEE</sequence>
<feature type="compositionally biased region" description="Basic and acidic residues" evidence="1">
    <location>
        <begin position="1"/>
        <end position="35"/>
    </location>
</feature>
<evidence type="ECO:0000313" key="3">
    <source>
        <dbReference type="Proteomes" id="UP001420932"/>
    </source>
</evidence>
<reference evidence="2 3" key="1">
    <citation type="submission" date="2024-01" db="EMBL/GenBank/DDBJ databases">
        <title>Genome assemblies of Stephania.</title>
        <authorList>
            <person name="Yang L."/>
        </authorList>
    </citation>
    <scope>NUCLEOTIDE SEQUENCE [LARGE SCALE GENOMIC DNA]</scope>
    <source>
        <strain evidence="2">YNDBR</strain>
        <tissue evidence="2">Leaf</tissue>
    </source>
</reference>
<gene>
    <name evidence="2" type="ORF">Syun_028647</name>
</gene>